<protein>
    <recommendedName>
        <fullName evidence="1">T6SS Phospholipase effector Tle1-like catalytic domain-containing protein</fullName>
    </recommendedName>
</protein>
<evidence type="ECO:0000259" key="1">
    <source>
        <dbReference type="Pfam" id="PF09994"/>
    </source>
</evidence>
<dbReference type="Proteomes" id="UP000011777">
    <property type="component" value="Unassembled WGS sequence"/>
</dbReference>
<evidence type="ECO:0000313" key="2">
    <source>
        <dbReference type="EMBL" id="EMG50518.1"/>
    </source>
</evidence>
<reference evidence="2 3" key="1">
    <citation type="submission" date="2013-02" db="EMBL/GenBank/DDBJ databases">
        <title>Genome sequence of Candida maltosa Xu316, a potential industrial strain for xylitol and ethanol production.</title>
        <authorList>
            <person name="Yu J."/>
            <person name="Wang Q."/>
            <person name="Geng X."/>
            <person name="Bao W."/>
            <person name="He P."/>
            <person name="Cai J."/>
        </authorList>
    </citation>
    <scope>NUCLEOTIDE SEQUENCE [LARGE SCALE GENOMIC DNA]</scope>
    <source>
        <strain evidence="3">Xu316</strain>
    </source>
</reference>
<comment type="caution">
    <text evidence="2">The sequence shown here is derived from an EMBL/GenBank/DDBJ whole genome shotgun (WGS) entry which is preliminary data.</text>
</comment>
<dbReference type="eggNOG" id="ENOG502QPR9">
    <property type="taxonomic scope" value="Eukaryota"/>
</dbReference>
<sequence>MSSSEKPIITINGKEYSQEDIQQQTTQFGQNGTSKSIILCFDGTENEFGPKPFTNVLKLFRILDRDDPNQICYYQPGIGSSYGPDTDLSTARGFTSTTLAKISNRVDSFIAFTLEKHVMAAYSFLSAVYNPTDKIYLFGFRGSFTARIIAGMMELVGLVNYGLHDMTPLAWKIYTSWEYSGQPSESQNKTMTMATEFRKTFSRANTRIYFMGLWDSVNSVGVLWDKMFPYTVRTSNVDHIRHAVSLDERRAKFKQQLFATTDSRSKLITTNTSTTSSLITNYSMATLKSLSDLLKFAYERISNSTTTRGKAPIIEDLVEIYFPGNHGDVGGGWNVDPENQVLSNIPLRWMLAQAIQFGVRFQKGSIGQWSQQNPCITSFLSHHHDVLKYINRCPEKLPENSLPKVPLKRFAGRAEDSWIYTLLWWILELVPFLRLIEDNDGHWKRIFRPNLGNHRLIADECHLHWSIFYRLHYVYDYNPRNIPDFKVGEKFLNQLSQFKNFNSKELKKYSENLTMNKIKSDWTSDIWKKIPDELQVHLDKNRNL</sequence>
<dbReference type="OMA" id="FENAWMQ"/>
<accession>M3JE89</accession>
<dbReference type="HOGENOM" id="CLU_005049_0_3_1"/>
<gene>
    <name evidence="2" type="ORF">G210_2568</name>
</gene>
<dbReference type="STRING" id="1245528.M3JE89"/>
<dbReference type="PANTHER" id="PTHR33840:SF2">
    <property type="entry name" value="TLE1 PHOSPHOLIPASE DOMAIN-CONTAINING PROTEIN"/>
    <property type="match status" value="1"/>
</dbReference>
<name>M3JE89_CANMX</name>
<proteinExistence type="predicted"/>
<dbReference type="PANTHER" id="PTHR33840">
    <property type="match status" value="1"/>
</dbReference>
<dbReference type="AlphaFoldDB" id="M3JE89"/>
<dbReference type="Pfam" id="PF09994">
    <property type="entry name" value="T6SS_Tle1-like_cat"/>
    <property type="match status" value="1"/>
</dbReference>
<evidence type="ECO:0000313" key="3">
    <source>
        <dbReference type="Proteomes" id="UP000011777"/>
    </source>
</evidence>
<feature type="domain" description="T6SS Phospholipase effector Tle1-like catalytic" evidence="1">
    <location>
        <begin position="35"/>
        <end position="353"/>
    </location>
</feature>
<keyword evidence="3" id="KW-1185">Reference proteome</keyword>
<dbReference type="OrthoDB" id="3162439at2759"/>
<dbReference type="EMBL" id="AOGT01000198">
    <property type="protein sequence ID" value="EMG50518.1"/>
    <property type="molecule type" value="Genomic_DNA"/>
</dbReference>
<dbReference type="InterPro" id="IPR018712">
    <property type="entry name" value="Tle1-like_cat"/>
</dbReference>
<organism evidence="2 3">
    <name type="scientific">Candida maltosa (strain Xu316)</name>
    <name type="common">Yeast</name>
    <dbReference type="NCBI Taxonomy" id="1245528"/>
    <lineage>
        <taxon>Eukaryota</taxon>
        <taxon>Fungi</taxon>
        <taxon>Dikarya</taxon>
        <taxon>Ascomycota</taxon>
        <taxon>Saccharomycotina</taxon>
        <taxon>Pichiomycetes</taxon>
        <taxon>Debaryomycetaceae</taxon>
        <taxon>Candida/Lodderomyces clade</taxon>
        <taxon>Candida</taxon>
    </lineage>
</organism>